<keyword evidence="2" id="KW-1185">Reference proteome</keyword>
<organism evidence="1 2">
    <name type="scientific">Flectobacillus roseus</name>
    <dbReference type="NCBI Taxonomy" id="502259"/>
    <lineage>
        <taxon>Bacteria</taxon>
        <taxon>Pseudomonadati</taxon>
        <taxon>Bacteroidota</taxon>
        <taxon>Cytophagia</taxon>
        <taxon>Cytophagales</taxon>
        <taxon>Flectobacillaceae</taxon>
        <taxon>Flectobacillus</taxon>
    </lineage>
</organism>
<evidence type="ECO:0000313" key="2">
    <source>
        <dbReference type="Proteomes" id="UP001236507"/>
    </source>
</evidence>
<dbReference type="EMBL" id="JASHIF010000027">
    <property type="protein sequence ID" value="MDI9862342.1"/>
    <property type="molecule type" value="Genomic_DNA"/>
</dbReference>
<dbReference type="Proteomes" id="UP001236507">
    <property type="component" value="Unassembled WGS sequence"/>
</dbReference>
<protein>
    <submittedName>
        <fullName evidence="1">Uncharacterized protein</fullName>
    </submittedName>
</protein>
<accession>A0ABT6YFH0</accession>
<gene>
    <name evidence="1" type="ORF">QM524_24175</name>
</gene>
<proteinExistence type="predicted"/>
<reference evidence="1 2" key="1">
    <citation type="submission" date="2023-05" db="EMBL/GenBank/DDBJ databases">
        <title>Novel species of genus Flectobacillus isolated from stream in China.</title>
        <authorList>
            <person name="Lu H."/>
        </authorList>
    </citation>
    <scope>NUCLEOTIDE SEQUENCE [LARGE SCALE GENOMIC DNA]</scope>
    <source>
        <strain evidence="1 2">KCTC 42575</strain>
    </source>
</reference>
<name>A0ABT6YFH0_9BACT</name>
<evidence type="ECO:0000313" key="1">
    <source>
        <dbReference type="EMBL" id="MDI9862342.1"/>
    </source>
</evidence>
<sequence>MEQTLNIENKEIRLRFNDGANCWQTKTIIDNFEIELEIDFALHIDKEVDWTHFKDFYSFINKENRLTDLIKDSKQLVEELGRAFFRDCFENVADYKMEFSNSIYYNGKTDGTFVQNGFSYSLIYNYWTKWQDGIHGDEYGLYLVDIENHIIVGTKRRQC</sequence>
<dbReference type="RefSeq" id="WP_283346610.1">
    <property type="nucleotide sequence ID" value="NZ_JASHIF010000027.1"/>
</dbReference>
<comment type="caution">
    <text evidence="1">The sequence shown here is derived from an EMBL/GenBank/DDBJ whole genome shotgun (WGS) entry which is preliminary data.</text>
</comment>